<dbReference type="Proteomes" id="UP000029273">
    <property type="component" value="Unassembled WGS sequence"/>
</dbReference>
<dbReference type="EMBL" id="JQSG02000006">
    <property type="protein sequence ID" value="OBS07935.1"/>
    <property type="molecule type" value="Genomic_DNA"/>
</dbReference>
<organism evidence="2 3">
    <name type="scientific">Acidihalobacter prosperus</name>
    <dbReference type="NCBI Taxonomy" id="160660"/>
    <lineage>
        <taxon>Bacteria</taxon>
        <taxon>Pseudomonadati</taxon>
        <taxon>Pseudomonadota</taxon>
        <taxon>Gammaproteobacteria</taxon>
        <taxon>Chromatiales</taxon>
        <taxon>Ectothiorhodospiraceae</taxon>
        <taxon>Acidihalobacter</taxon>
    </lineage>
</organism>
<comment type="caution">
    <text evidence="2">The sequence shown here is derived from an EMBL/GenBank/DDBJ whole genome shotgun (WGS) entry which is preliminary data.</text>
</comment>
<feature type="region of interest" description="Disordered" evidence="1">
    <location>
        <begin position="21"/>
        <end position="44"/>
    </location>
</feature>
<keyword evidence="3" id="KW-1185">Reference proteome</keyword>
<name>A0A1A6C051_9GAMM</name>
<proteinExistence type="predicted"/>
<feature type="compositionally biased region" description="Basic and acidic residues" evidence="1">
    <location>
        <begin position="21"/>
        <end position="32"/>
    </location>
</feature>
<dbReference type="AlphaFoldDB" id="A0A1A6C051"/>
<evidence type="ECO:0000313" key="3">
    <source>
        <dbReference type="Proteomes" id="UP000029273"/>
    </source>
</evidence>
<evidence type="ECO:0000256" key="1">
    <source>
        <dbReference type="SAM" id="MobiDB-lite"/>
    </source>
</evidence>
<reference evidence="2 3" key="1">
    <citation type="journal article" date="2014" name="Genome Announc.">
        <title>Draft Genome Sequence of the Iron-Oxidizing, Acidophilic, and Halotolerant 'Thiobacillus prosperus' Type Strain DSM 5130.</title>
        <authorList>
            <person name="Ossandon F.J."/>
            <person name="Cardenas J.P."/>
            <person name="Corbett M."/>
            <person name="Quatrini R."/>
            <person name="Holmes D.S."/>
            <person name="Watkin E."/>
        </authorList>
    </citation>
    <scope>NUCLEOTIDE SEQUENCE [LARGE SCALE GENOMIC DNA]</scope>
    <source>
        <strain evidence="2 3">DSM 5130</strain>
    </source>
</reference>
<gene>
    <name evidence="2" type="ORF">Thpro_022185</name>
</gene>
<accession>A0A1A6C051</accession>
<evidence type="ECO:0000313" key="2">
    <source>
        <dbReference type="EMBL" id="OBS07935.1"/>
    </source>
</evidence>
<protein>
    <submittedName>
        <fullName evidence="2">Uncharacterized protein</fullName>
    </submittedName>
</protein>
<sequence length="44" mass="4946">MRHVPHPGRLFGASNRWEIRDGGLRTGRRTEQEMPGQPGKTGAF</sequence>